<dbReference type="Gene3D" id="3.40.50.10610">
    <property type="entry name" value="ABC-type transport auxiliary lipoprotein component"/>
    <property type="match status" value="1"/>
</dbReference>
<dbReference type="Gene3D" id="3.30.1660.40">
    <property type="entry name" value="FlgT, N-terminal domain"/>
    <property type="match status" value="1"/>
</dbReference>
<dbReference type="Pfam" id="PF16538">
    <property type="entry name" value="FlgT_C"/>
    <property type="match status" value="1"/>
</dbReference>
<keyword evidence="1" id="KW-0732">Signal</keyword>
<dbReference type="InterPro" id="IPR038165">
    <property type="entry name" value="FlgT_C_sf"/>
</dbReference>
<evidence type="ECO:0000313" key="6">
    <source>
        <dbReference type="Proteomes" id="UP001652504"/>
    </source>
</evidence>
<sequence>MSKLNLQRVFIKLTVLFCLGISANAFAIWFESSGQAIIENGNREFAREKATQEAIKQALLYSGASVRSVQRMANGLLKDDHLEIRSHGEVNAIELIHESYEDGYVTVSIRADIFPQGANCPASDYKKTISTARFPIIHREHAAVGNIYGIGAHIPLRLQSTFDNQGQYAEMSSLEPYYLNPDIINLQQHVVQIARKHNTQYVLLAAITELSLEHSEESISDKLSFWEDNYPLRHFKLNVSLYEGQTGGRILQKSYATQAQWEFDQHIEVDVNTQELWSSRFGREVDGILQEIVEDVDESISCTPAYGRVLAVKNEEIHINLGSNAGVKQGDEFTLLQVSQFYDPIGTLHYQYQVHPTRVRVSRTYSTSAVVKSIDGSLLANIQPNDFVARQ</sequence>
<dbReference type="InterPro" id="IPR032370">
    <property type="entry name" value="FlgT_N"/>
</dbReference>
<keyword evidence="5" id="KW-0969">Cilium</keyword>
<feature type="signal peptide" evidence="1">
    <location>
        <begin position="1"/>
        <end position="27"/>
    </location>
</feature>
<accession>A0ABT3A9Y3</accession>
<dbReference type="Pfam" id="PF16548">
    <property type="entry name" value="FlgT_N"/>
    <property type="match status" value="1"/>
</dbReference>
<protein>
    <submittedName>
        <fullName evidence="5">Flagellar assembly protein FlgT</fullName>
    </submittedName>
</protein>
<gene>
    <name evidence="5" type="ORF">OE749_12390</name>
</gene>
<dbReference type="InterPro" id="IPR032388">
    <property type="entry name" value="FlgT_C"/>
</dbReference>
<evidence type="ECO:0000256" key="1">
    <source>
        <dbReference type="SAM" id="SignalP"/>
    </source>
</evidence>
<evidence type="ECO:0000259" key="3">
    <source>
        <dbReference type="Pfam" id="PF16539"/>
    </source>
</evidence>
<dbReference type="RefSeq" id="WP_263712785.1">
    <property type="nucleotide sequence ID" value="NZ_JAOWKX010000006.1"/>
</dbReference>
<dbReference type="InterPro" id="IPR032386">
    <property type="entry name" value="FlgT_M"/>
</dbReference>
<feature type="chain" id="PRO_5045603099" evidence="1">
    <location>
        <begin position="28"/>
        <end position="391"/>
    </location>
</feature>
<keyword evidence="5" id="KW-0282">Flagellum</keyword>
<proteinExistence type="predicted"/>
<evidence type="ECO:0000259" key="2">
    <source>
        <dbReference type="Pfam" id="PF16538"/>
    </source>
</evidence>
<dbReference type="InterPro" id="IPR038180">
    <property type="entry name" value="FlgT_N_sf"/>
</dbReference>
<comment type="caution">
    <text evidence="5">The sequence shown here is derived from an EMBL/GenBank/DDBJ whole genome shotgun (WGS) entry which is preliminary data.</text>
</comment>
<feature type="domain" description="Flagellar assembly protein T C-terminal" evidence="2">
    <location>
        <begin position="314"/>
        <end position="390"/>
    </location>
</feature>
<dbReference type="EMBL" id="JAOWKX010000006">
    <property type="protein sequence ID" value="MCV2885495.1"/>
    <property type="molecule type" value="Genomic_DNA"/>
</dbReference>
<dbReference type="Proteomes" id="UP001652504">
    <property type="component" value="Unassembled WGS sequence"/>
</dbReference>
<evidence type="ECO:0000313" key="5">
    <source>
        <dbReference type="EMBL" id="MCV2885495.1"/>
    </source>
</evidence>
<dbReference type="Gene3D" id="2.40.10.410">
    <property type="entry name" value="FlgT, C-terminal domain"/>
    <property type="match status" value="1"/>
</dbReference>
<organism evidence="5 6">
    <name type="scientific">Fluctibacter corallii</name>
    <dbReference type="NCBI Taxonomy" id="2984329"/>
    <lineage>
        <taxon>Bacteria</taxon>
        <taxon>Pseudomonadati</taxon>
        <taxon>Pseudomonadota</taxon>
        <taxon>Gammaproteobacteria</taxon>
        <taxon>Alteromonadales</taxon>
        <taxon>Alteromonadaceae</taxon>
        <taxon>Fluctibacter</taxon>
    </lineage>
</organism>
<feature type="domain" description="Flagellar assembly protein T middle" evidence="3">
    <location>
        <begin position="119"/>
        <end position="271"/>
    </location>
</feature>
<keyword evidence="6" id="KW-1185">Reference proteome</keyword>
<keyword evidence="5" id="KW-0966">Cell projection</keyword>
<evidence type="ECO:0000259" key="4">
    <source>
        <dbReference type="Pfam" id="PF16548"/>
    </source>
</evidence>
<feature type="domain" description="Flagellar assembly protein T N-terminal" evidence="4">
    <location>
        <begin position="29"/>
        <end position="115"/>
    </location>
</feature>
<reference evidence="5 6" key="1">
    <citation type="submission" date="2022-10" db="EMBL/GenBank/DDBJ databases">
        <title>Aestuariibacter sp. AA17 isolated from Montipora capitata coral fragment.</title>
        <authorList>
            <person name="Emsley S.A."/>
            <person name="Pfannmuller K.M."/>
            <person name="Loughran R.M."/>
            <person name="Shlafstein M."/>
            <person name="Papke E."/>
            <person name="Saw J.H."/>
            <person name="Ushijima B."/>
            <person name="Videau P."/>
        </authorList>
    </citation>
    <scope>NUCLEOTIDE SEQUENCE [LARGE SCALE GENOMIC DNA]</scope>
    <source>
        <strain evidence="5 6">AA17</strain>
    </source>
</reference>
<dbReference type="Pfam" id="PF16539">
    <property type="entry name" value="FlgT_M"/>
    <property type="match status" value="1"/>
</dbReference>
<name>A0ABT3A9Y3_9ALTE</name>